<organism evidence="1 2">
    <name type="scientific">Petrolisthes manimaculis</name>
    <dbReference type="NCBI Taxonomy" id="1843537"/>
    <lineage>
        <taxon>Eukaryota</taxon>
        <taxon>Metazoa</taxon>
        <taxon>Ecdysozoa</taxon>
        <taxon>Arthropoda</taxon>
        <taxon>Crustacea</taxon>
        <taxon>Multicrustacea</taxon>
        <taxon>Malacostraca</taxon>
        <taxon>Eumalacostraca</taxon>
        <taxon>Eucarida</taxon>
        <taxon>Decapoda</taxon>
        <taxon>Pleocyemata</taxon>
        <taxon>Anomura</taxon>
        <taxon>Galatheoidea</taxon>
        <taxon>Porcellanidae</taxon>
        <taxon>Petrolisthes</taxon>
    </lineage>
</organism>
<comment type="caution">
    <text evidence="1">The sequence shown here is derived from an EMBL/GenBank/DDBJ whole genome shotgun (WGS) entry which is preliminary data.</text>
</comment>
<accession>A0AAE1NEU6</accession>
<protein>
    <submittedName>
        <fullName evidence="1">Uncharacterized protein</fullName>
    </submittedName>
</protein>
<evidence type="ECO:0000313" key="1">
    <source>
        <dbReference type="EMBL" id="KAK4287326.1"/>
    </source>
</evidence>
<evidence type="ECO:0000313" key="2">
    <source>
        <dbReference type="Proteomes" id="UP001292094"/>
    </source>
</evidence>
<name>A0AAE1NEU6_9EUCA</name>
<dbReference type="Proteomes" id="UP001292094">
    <property type="component" value="Unassembled WGS sequence"/>
</dbReference>
<keyword evidence="2" id="KW-1185">Reference proteome</keyword>
<dbReference type="AlphaFoldDB" id="A0AAE1NEU6"/>
<proteinExistence type="predicted"/>
<gene>
    <name evidence="1" type="ORF">Pmani_039600</name>
</gene>
<reference evidence="1" key="1">
    <citation type="submission" date="2023-11" db="EMBL/GenBank/DDBJ databases">
        <title>Genome assemblies of two species of porcelain crab, Petrolisthes cinctipes and Petrolisthes manimaculis (Anomura: Porcellanidae).</title>
        <authorList>
            <person name="Angst P."/>
        </authorList>
    </citation>
    <scope>NUCLEOTIDE SEQUENCE</scope>
    <source>
        <strain evidence="1">PB745_02</strain>
        <tissue evidence="1">Gill</tissue>
    </source>
</reference>
<sequence>MGTCTCRLVGRAPLRYLFIRLKFSGTDSLARPWTRLASRIRHPPQDSLHIDLTTGLPDAATTNPRPGLKKSTLVPHFRLTTHS</sequence>
<dbReference type="EMBL" id="JAWZYT010006924">
    <property type="protein sequence ID" value="KAK4287326.1"/>
    <property type="molecule type" value="Genomic_DNA"/>
</dbReference>